<keyword evidence="6" id="KW-0695">RNA-directed DNA polymerase</keyword>
<dbReference type="InterPro" id="IPR002156">
    <property type="entry name" value="RNaseH_domain"/>
</dbReference>
<dbReference type="Proteomes" id="UP000076858">
    <property type="component" value="Unassembled WGS sequence"/>
</dbReference>
<protein>
    <recommendedName>
        <fullName evidence="7">RNase H type-1 domain-containing protein</fullName>
    </recommendedName>
</protein>
<dbReference type="AlphaFoldDB" id="A0A164JPY4"/>
<dbReference type="CDD" id="cd09274">
    <property type="entry name" value="RNase_HI_RT_Ty3"/>
    <property type="match status" value="1"/>
</dbReference>
<evidence type="ECO:0000259" key="7">
    <source>
        <dbReference type="PROSITE" id="PS50879"/>
    </source>
</evidence>
<comment type="caution">
    <text evidence="8">The sequence shown here is derived from an EMBL/GenBank/DDBJ whole genome shotgun (WGS) entry which is preliminary data.</text>
</comment>
<evidence type="ECO:0000256" key="5">
    <source>
        <dbReference type="ARBA" id="ARBA00022801"/>
    </source>
</evidence>
<sequence>RRFIRGFAGIARPLNLLLKKDANVATDWTLEHDEAMLQLKKELTTAPVLVYDDGTSDVELFTDASSKGIGAVLVLKRDDGDRPITFISRRLSPAEENYHANELECLALVWALNKLRHHVYGRRLLVKTDSNVLRWLYKKKDVTGKFARWLLTLQEY</sequence>
<dbReference type="Gene3D" id="3.30.70.270">
    <property type="match status" value="1"/>
</dbReference>
<feature type="non-terminal residue" evidence="8">
    <location>
        <position position="1"/>
    </location>
</feature>
<evidence type="ECO:0000256" key="4">
    <source>
        <dbReference type="ARBA" id="ARBA00022759"/>
    </source>
</evidence>
<proteinExistence type="predicted"/>
<dbReference type="Pfam" id="PF17917">
    <property type="entry name" value="RT_RNaseH"/>
    <property type="match status" value="1"/>
</dbReference>
<keyword evidence="2" id="KW-0548">Nucleotidyltransferase</keyword>
<dbReference type="InterPro" id="IPR043128">
    <property type="entry name" value="Rev_trsase/Diguanyl_cyclase"/>
</dbReference>
<organism evidence="8 9">
    <name type="scientific">Daphnia magna</name>
    <dbReference type="NCBI Taxonomy" id="35525"/>
    <lineage>
        <taxon>Eukaryota</taxon>
        <taxon>Metazoa</taxon>
        <taxon>Ecdysozoa</taxon>
        <taxon>Arthropoda</taxon>
        <taxon>Crustacea</taxon>
        <taxon>Branchiopoda</taxon>
        <taxon>Diplostraca</taxon>
        <taxon>Cladocera</taxon>
        <taxon>Anomopoda</taxon>
        <taxon>Daphniidae</taxon>
        <taxon>Daphnia</taxon>
    </lineage>
</organism>
<keyword evidence="1" id="KW-0808">Transferase</keyword>
<evidence type="ECO:0000256" key="1">
    <source>
        <dbReference type="ARBA" id="ARBA00022679"/>
    </source>
</evidence>
<dbReference type="PANTHER" id="PTHR37984">
    <property type="entry name" value="PROTEIN CBG26694"/>
    <property type="match status" value="1"/>
</dbReference>
<dbReference type="InterPro" id="IPR041373">
    <property type="entry name" value="RT_RNaseH"/>
</dbReference>
<dbReference type="GO" id="GO:0003676">
    <property type="term" value="F:nucleic acid binding"/>
    <property type="evidence" value="ECO:0007669"/>
    <property type="project" value="InterPro"/>
</dbReference>
<evidence type="ECO:0000313" key="9">
    <source>
        <dbReference type="Proteomes" id="UP000076858"/>
    </source>
</evidence>
<dbReference type="GO" id="GO:0004523">
    <property type="term" value="F:RNA-DNA hybrid ribonuclease activity"/>
    <property type="evidence" value="ECO:0007669"/>
    <property type="project" value="InterPro"/>
</dbReference>
<reference evidence="8 9" key="1">
    <citation type="submission" date="2016-03" db="EMBL/GenBank/DDBJ databases">
        <title>EvidentialGene: Evidence-directed Construction of Genes on Genomes.</title>
        <authorList>
            <person name="Gilbert D.G."/>
            <person name="Choi J.-H."/>
            <person name="Mockaitis K."/>
            <person name="Colbourne J."/>
            <person name="Pfrender M."/>
        </authorList>
    </citation>
    <scope>NUCLEOTIDE SEQUENCE [LARGE SCALE GENOMIC DNA]</scope>
    <source>
        <strain evidence="8 9">Xinb3</strain>
        <tissue evidence="8">Complete organism</tissue>
    </source>
</reference>
<accession>A0A164JPY4</accession>
<dbReference type="STRING" id="35525.A0A164JPY4"/>
<gene>
    <name evidence="8" type="ORF">APZ42_000383</name>
</gene>
<name>A0A164JPY4_9CRUS</name>
<dbReference type="SUPFAM" id="SSF56672">
    <property type="entry name" value="DNA/RNA polymerases"/>
    <property type="match status" value="1"/>
</dbReference>
<dbReference type="InterPro" id="IPR043502">
    <property type="entry name" value="DNA/RNA_pol_sf"/>
</dbReference>
<dbReference type="PANTHER" id="PTHR37984:SF5">
    <property type="entry name" value="PROTEIN NYNRIN-LIKE"/>
    <property type="match status" value="1"/>
</dbReference>
<keyword evidence="3" id="KW-0540">Nuclease</keyword>
<dbReference type="FunFam" id="3.10.20.370:FF:000001">
    <property type="entry name" value="Retrovirus-related Pol polyprotein from transposon 17.6-like protein"/>
    <property type="match status" value="1"/>
</dbReference>
<dbReference type="EMBL" id="LRGB01004129">
    <property type="protein sequence ID" value="KZS02540.1"/>
    <property type="molecule type" value="Genomic_DNA"/>
</dbReference>
<evidence type="ECO:0000313" key="8">
    <source>
        <dbReference type="EMBL" id="KZS02540.1"/>
    </source>
</evidence>
<keyword evidence="9" id="KW-1185">Reference proteome</keyword>
<dbReference type="PROSITE" id="PS50879">
    <property type="entry name" value="RNASE_H_1"/>
    <property type="match status" value="1"/>
</dbReference>
<keyword evidence="5" id="KW-0378">Hydrolase</keyword>
<evidence type="ECO:0000256" key="6">
    <source>
        <dbReference type="ARBA" id="ARBA00022918"/>
    </source>
</evidence>
<evidence type="ECO:0000256" key="2">
    <source>
        <dbReference type="ARBA" id="ARBA00022695"/>
    </source>
</evidence>
<feature type="domain" description="RNase H type-1" evidence="7">
    <location>
        <begin position="54"/>
        <end position="156"/>
    </location>
</feature>
<evidence type="ECO:0000256" key="3">
    <source>
        <dbReference type="ARBA" id="ARBA00022722"/>
    </source>
</evidence>
<dbReference type="InterPro" id="IPR050951">
    <property type="entry name" value="Retrovirus_Pol_polyprotein"/>
</dbReference>
<keyword evidence="4" id="KW-0255">Endonuclease</keyword>
<dbReference type="GO" id="GO:0003964">
    <property type="term" value="F:RNA-directed DNA polymerase activity"/>
    <property type="evidence" value="ECO:0007669"/>
    <property type="project" value="UniProtKB-KW"/>
</dbReference>
<feature type="non-terminal residue" evidence="8">
    <location>
        <position position="156"/>
    </location>
</feature>